<proteinExistence type="predicted"/>
<evidence type="ECO:0000313" key="3">
    <source>
        <dbReference type="Proteomes" id="UP000531594"/>
    </source>
</evidence>
<dbReference type="Proteomes" id="UP000531594">
    <property type="component" value="Unassembled WGS sequence"/>
</dbReference>
<feature type="transmembrane region" description="Helical" evidence="1">
    <location>
        <begin position="172"/>
        <end position="193"/>
    </location>
</feature>
<keyword evidence="1" id="KW-1133">Transmembrane helix</keyword>
<accession>A0A7X0LTK0</accession>
<dbReference type="AlphaFoldDB" id="A0A7X0LTK0"/>
<feature type="transmembrane region" description="Helical" evidence="1">
    <location>
        <begin position="137"/>
        <end position="160"/>
    </location>
</feature>
<gene>
    <name evidence="2" type="ORF">HNR53_000569</name>
</gene>
<dbReference type="EMBL" id="JACHGK010000001">
    <property type="protein sequence ID" value="MBB6443981.1"/>
    <property type="molecule type" value="Genomic_DNA"/>
</dbReference>
<keyword evidence="1" id="KW-0472">Membrane</keyword>
<dbReference type="RefSeq" id="WP_184522557.1">
    <property type="nucleotide sequence ID" value="NZ_JACHGK010000001.1"/>
</dbReference>
<feature type="transmembrane region" description="Helical" evidence="1">
    <location>
        <begin position="34"/>
        <end position="53"/>
    </location>
</feature>
<reference evidence="2 3" key="1">
    <citation type="submission" date="2020-08" db="EMBL/GenBank/DDBJ databases">
        <title>Genomic Encyclopedia of Type Strains, Phase IV (KMG-IV): sequencing the most valuable type-strain genomes for metagenomic binning, comparative biology and taxonomic classification.</title>
        <authorList>
            <person name="Goeker M."/>
        </authorList>
    </citation>
    <scope>NUCLEOTIDE SEQUENCE [LARGE SCALE GENOMIC DNA]</scope>
    <source>
        <strain evidence="2 3">DSM 5391</strain>
    </source>
</reference>
<comment type="caution">
    <text evidence="2">The sequence shown here is derived from an EMBL/GenBank/DDBJ whole genome shotgun (WGS) entry which is preliminary data.</text>
</comment>
<feature type="transmembrane region" description="Helical" evidence="1">
    <location>
        <begin position="65"/>
        <end position="88"/>
    </location>
</feature>
<feature type="transmembrane region" description="Helical" evidence="1">
    <location>
        <begin position="100"/>
        <end position="125"/>
    </location>
</feature>
<name>A0A7X0LTK0_9BACI</name>
<keyword evidence="3" id="KW-1185">Reference proteome</keyword>
<protein>
    <submittedName>
        <fullName evidence="2">Uncharacterized protein</fullName>
    </submittedName>
</protein>
<evidence type="ECO:0000256" key="1">
    <source>
        <dbReference type="SAM" id="Phobius"/>
    </source>
</evidence>
<keyword evidence="1" id="KW-0812">Transmembrane</keyword>
<organism evidence="2 3">
    <name type="scientific">Bacillus benzoevorans</name>
    <dbReference type="NCBI Taxonomy" id="1456"/>
    <lineage>
        <taxon>Bacteria</taxon>
        <taxon>Bacillati</taxon>
        <taxon>Bacillota</taxon>
        <taxon>Bacilli</taxon>
        <taxon>Bacillales</taxon>
        <taxon>Bacillaceae</taxon>
        <taxon>Bacillus</taxon>
    </lineage>
</organism>
<feature type="transmembrane region" description="Helical" evidence="1">
    <location>
        <begin position="205"/>
        <end position="225"/>
    </location>
</feature>
<sequence length="241" mass="26996">MRKKNEISGSGNTIHSSNTSILTNLTDKPLANPAMLGLSGSIIWFLLMLFFIVNDLLINRVEAYSIFVTADILNITQALFLFLFILFLYKQGIYFHHKKLFFMIMVGFVLRLAGKIVDGFTYFLIDFEAAGETLITGLFIISDLLHFLGAIAIASFMLILFKKEHKTSYKVIGILGFIFGLLYGGTYIFLFLLDAGIIDIVYIQITRSISLISSLVLILYFINLLKDSVKTQKTAGSSLNA</sequence>
<evidence type="ECO:0000313" key="2">
    <source>
        <dbReference type="EMBL" id="MBB6443981.1"/>
    </source>
</evidence>